<dbReference type="InterPro" id="IPR037066">
    <property type="entry name" value="Plug_dom_sf"/>
</dbReference>
<evidence type="ECO:0000259" key="13">
    <source>
        <dbReference type="Pfam" id="PF07715"/>
    </source>
</evidence>
<keyword evidence="9 10" id="KW-0998">Cell outer membrane</keyword>
<evidence type="ECO:0000256" key="9">
    <source>
        <dbReference type="ARBA" id="ARBA00023237"/>
    </source>
</evidence>
<keyword evidence="6 11" id="KW-0798">TonB box</keyword>
<dbReference type="OrthoDB" id="9762903at2"/>
<evidence type="ECO:0000256" key="8">
    <source>
        <dbReference type="ARBA" id="ARBA00023170"/>
    </source>
</evidence>
<dbReference type="Pfam" id="PF00593">
    <property type="entry name" value="TonB_dep_Rec_b-barrel"/>
    <property type="match status" value="1"/>
</dbReference>
<keyword evidence="4 10" id="KW-0812">Transmembrane</keyword>
<evidence type="ECO:0000256" key="6">
    <source>
        <dbReference type="ARBA" id="ARBA00023077"/>
    </source>
</evidence>
<gene>
    <name evidence="14" type="ORF">SAMN06265379_101193</name>
</gene>
<dbReference type="GO" id="GO:0009279">
    <property type="term" value="C:cell outer membrane"/>
    <property type="evidence" value="ECO:0007669"/>
    <property type="project" value="UniProtKB-SubCell"/>
</dbReference>
<dbReference type="PANTHER" id="PTHR30069">
    <property type="entry name" value="TONB-DEPENDENT OUTER MEMBRANE RECEPTOR"/>
    <property type="match status" value="1"/>
</dbReference>
<keyword evidence="8" id="KW-0675">Receptor</keyword>
<comment type="similarity">
    <text evidence="10 11">Belongs to the TonB-dependent receptor family.</text>
</comment>
<dbReference type="GO" id="GO:0044718">
    <property type="term" value="P:siderophore transmembrane transport"/>
    <property type="evidence" value="ECO:0007669"/>
    <property type="project" value="TreeGrafter"/>
</dbReference>
<keyword evidence="15" id="KW-1185">Reference proteome</keyword>
<keyword evidence="5" id="KW-0732">Signal</keyword>
<dbReference type="Gene3D" id="2.40.170.20">
    <property type="entry name" value="TonB-dependent receptor, beta-barrel domain"/>
    <property type="match status" value="1"/>
</dbReference>
<keyword evidence="3 10" id="KW-1134">Transmembrane beta strand</keyword>
<evidence type="ECO:0000256" key="11">
    <source>
        <dbReference type="RuleBase" id="RU003357"/>
    </source>
</evidence>
<comment type="subcellular location">
    <subcellularLocation>
        <location evidence="1 10">Cell outer membrane</location>
        <topology evidence="1 10">Multi-pass membrane protein</topology>
    </subcellularLocation>
</comment>
<evidence type="ECO:0000313" key="15">
    <source>
        <dbReference type="Proteomes" id="UP000319040"/>
    </source>
</evidence>
<organism evidence="14 15">
    <name type="scientific">Saccharicrinis carchari</name>
    <dbReference type="NCBI Taxonomy" id="1168039"/>
    <lineage>
        <taxon>Bacteria</taxon>
        <taxon>Pseudomonadati</taxon>
        <taxon>Bacteroidota</taxon>
        <taxon>Bacteroidia</taxon>
        <taxon>Marinilabiliales</taxon>
        <taxon>Marinilabiliaceae</taxon>
        <taxon>Saccharicrinis</taxon>
    </lineage>
</organism>
<evidence type="ECO:0000256" key="2">
    <source>
        <dbReference type="ARBA" id="ARBA00022448"/>
    </source>
</evidence>
<sequence length="674" mass="77497">MKFIITITIFFCLSALSRISYSQGIRDSVYHIREVSVRADRIFKKEEAGRKETRVDSLVVMSKINRSISDILAENTTVTIKDYGRGALATASFRGTSPTHTQVSWNGININSPMLGMVDFSLVPVFIVDDMSLQHGAASVSHNSGGLGGHISLNNKVDWNNTVSGRYYQGIGSYKSHDEFGQFNIGNKKVQSKTRLYHSYSKNDYKLINKHQIERDEEGEVYNPEQRNKNGQYSKYGIQQELYYKITPHLYSSVRIWYQDVERNIPEVLSNEAVDTIASRKNEQADNTLKGVVQLSHYHQKLQTKFTSGFDYQQLDYVVKIKNSGSQLNMPVNSGSKMKSWYNKLNMRYAFNPKLSSQLKLDVNYFDITSRDNANQTGYTEQRMEYSLFGAGYVNLTRYLNLSLELRKDFIADVESPLIYNMGISYKPMADNDLVLKANFARNFHSPTLNDLYWQPGGNPDLLPEKGYTGEVGLHYIKRIRKMDMETQLTGYYSDIDNWILWLPSVKGYWEAQNRKKVHAYGLEYNLKLGFVTNKVKYTLQATYGLTKSINVGQRLGSNDASIGSQLPFIPVHSGNMLLAVKYKSAYAHYQYHYYSVRNILSANEQVPENDFPFYRLYAQHLNHVTFGYQIKLGKSTSCGTELKVHNLFNEVYRSAINRIMPRRNYTLMLMFNF</sequence>
<protein>
    <submittedName>
        <fullName evidence="14">Iron complex outermembrane recepter protein</fullName>
    </submittedName>
</protein>
<dbReference type="PROSITE" id="PS52016">
    <property type="entry name" value="TONB_DEPENDENT_REC_3"/>
    <property type="match status" value="1"/>
</dbReference>
<dbReference type="SUPFAM" id="SSF56935">
    <property type="entry name" value="Porins"/>
    <property type="match status" value="1"/>
</dbReference>
<dbReference type="GO" id="GO:0015344">
    <property type="term" value="F:siderophore uptake transmembrane transporter activity"/>
    <property type="evidence" value="ECO:0007669"/>
    <property type="project" value="TreeGrafter"/>
</dbReference>
<dbReference type="PANTHER" id="PTHR30069:SF29">
    <property type="entry name" value="HEMOGLOBIN AND HEMOGLOBIN-HAPTOGLOBIN-BINDING PROTEIN 1-RELATED"/>
    <property type="match status" value="1"/>
</dbReference>
<reference evidence="14 15" key="1">
    <citation type="submission" date="2017-05" db="EMBL/GenBank/DDBJ databases">
        <authorList>
            <person name="Varghese N."/>
            <person name="Submissions S."/>
        </authorList>
    </citation>
    <scope>NUCLEOTIDE SEQUENCE [LARGE SCALE GENOMIC DNA]</scope>
    <source>
        <strain evidence="14 15">DSM 27040</strain>
    </source>
</reference>
<dbReference type="InterPro" id="IPR000531">
    <property type="entry name" value="Beta-barrel_TonB"/>
</dbReference>
<evidence type="ECO:0000256" key="10">
    <source>
        <dbReference type="PROSITE-ProRule" id="PRU01360"/>
    </source>
</evidence>
<dbReference type="InterPro" id="IPR036942">
    <property type="entry name" value="Beta-barrel_TonB_sf"/>
</dbReference>
<evidence type="ECO:0000256" key="1">
    <source>
        <dbReference type="ARBA" id="ARBA00004571"/>
    </source>
</evidence>
<dbReference type="Proteomes" id="UP000319040">
    <property type="component" value="Unassembled WGS sequence"/>
</dbReference>
<dbReference type="AlphaFoldDB" id="A0A521AJU5"/>
<evidence type="ECO:0000259" key="12">
    <source>
        <dbReference type="Pfam" id="PF00593"/>
    </source>
</evidence>
<evidence type="ECO:0000256" key="4">
    <source>
        <dbReference type="ARBA" id="ARBA00022692"/>
    </source>
</evidence>
<dbReference type="Gene3D" id="2.170.130.10">
    <property type="entry name" value="TonB-dependent receptor, plug domain"/>
    <property type="match status" value="1"/>
</dbReference>
<keyword evidence="2 10" id="KW-0813">Transport</keyword>
<feature type="domain" description="TonB-dependent receptor plug" evidence="13">
    <location>
        <begin position="63"/>
        <end position="149"/>
    </location>
</feature>
<keyword evidence="7 10" id="KW-0472">Membrane</keyword>
<accession>A0A521AJU5</accession>
<feature type="domain" description="TonB-dependent receptor-like beta-barrel" evidence="12">
    <location>
        <begin position="290"/>
        <end position="631"/>
    </location>
</feature>
<proteinExistence type="inferred from homology"/>
<evidence type="ECO:0000256" key="3">
    <source>
        <dbReference type="ARBA" id="ARBA00022452"/>
    </source>
</evidence>
<evidence type="ECO:0000313" key="14">
    <source>
        <dbReference type="EMBL" id="SMO35038.1"/>
    </source>
</evidence>
<evidence type="ECO:0000256" key="5">
    <source>
        <dbReference type="ARBA" id="ARBA00022729"/>
    </source>
</evidence>
<dbReference type="InterPro" id="IPR012910">
    <property type="entry name" value="Plug_dom"/>
</dbReference>
<dbReference type="RefSeq" id="WP_142531603.1">
    <property type="nucleotide sequence ID" value="NZ_FXTB01000001.1"/>
</dbReference>
<dbReference type="Pfam" id="PF07715">
    <property type="entry name" value="Plug"/>
    <property type="match status" value="1"/>
</dbReference>
<dbReference type="EMBL" id="FXTB01000001">
    <property type="protein sequence ID" value="SMO35038.1"/>
    <property type="molecule type" value="Genomic_DNA"/>
</dbReference>
<evidence type="ECO:0000256" key="7">
    <source>
        <dbReference type="ARBA" id="ARBA00023136"/>
    </source>
</evidence>
<name>A0A521AJU5_SACCC</name>
<dbReference type="InterPro" id="IPR039426">
    <property type="entry name" value="TonB-dep_rcpt-like"/>
</dbReference>